<dbReference type="PROSITE" id="PS00839">
    <property type="entry name" value="SUMT_1"/>
    <property type="match status" value="1"/>
</dbReference>
<dbReference type="InterPro" id="IPR003754">
    <property type="entry name" value="4pyrrol_synth_uPrphyn_synth"/>
</dbReference>
<evidence type="ECO:0000313" key="14">
    <source>
        <dbReference type="Proteomes" id="UP000642829"/>
    </source>
</evidence>
<keyword evidence="14" id="KW-1185">Reference proteome</keyword>
<feature type="domain" description="Tetrapyrrole biosynthesis uroporphyrinogen III synthase" evidence="12">
    <location>
        <begin position="266"/>
        <end position="496"/>
    </location>
</feature>
<dbReference type="NCBIfam" id="TIGR01469">
    <property type="entry name" value="cobA_cysG_Cterm"/>
    <property type="match status" value="1"/>
</dbReference>
<reference evidence="13" key="2">
    <citation type="submission" date="2020-09" db="EMBL/GenBank/DDBJ databases">
        <authorList>
            <person name="Sun Q."/>
            <person name="Kim S."/>
        </authorList>
    </citation>
    <scope>NUCLEOTIDE SEQUENCE</scope>
    <source>
        <strain evidence="13">KCTC 12870</strain>
    </source>
</reference>
<dbReference type="PANTHER" id="PTHR45790:SF3">
    <property type="entry name" value="S-ADENOSYL-L-METHIONINE-DEPENDENT UROPORPHYRINOGEN III METHYLTRANSFERASE, CHLOROPLASTIC"/>
    <property type="match status" value="1"/>
</dbReference>
<dbReference type="SUPFAM" id="SSF69618">
    <property type="entry name" value="HemD-like"/>
    <property type="match status" value="1"/>
</dbReference>
<dbReference type="Proteomes" id="UP000642829">
    <property type="component" value="Unassembled WGS sequence"/>
</dbReference>
<keyword evidence="5 10" id="KW-0808">Transferase</keyword>
<dbReference type="Pfam" id="PF00590">
    <property type="entry name" value="TP_methylase"/>
    <property type="match status" value="1"/>
</dbReference>
<sequence>MPGKVYLVGAGPGDPGLVTLRAKELIERCDALVYDYLANPDLLQWTKVGCEKIFVGKQPNLHAISQEEIEKILVKRAKAGESVVRLKGGDPFVFGRGGEEAETLQKDGVPYEIVPGVTAALASAAYAGIPLTHRNFSSSVSFLTGHEDPEKHEMHVDFEQFATVGGTLCIYMGMGHLAEITARLLKAGLSGETPVAIVQWATTPRQRSLLSTLAKVATAKEEAGLSSPAVVIIGEVAKLSTKIGWFEQRPLFGRRVVVTRSREQASELSAALTMLGAEVLELPLIEVAEDAESTGEDIWPSLGAYRWLVFTSPNGVKYFFEKFHRKFDDLRCIGGVRIACVGETTAQAVREQRLVVDLVPDEAVSESLAEALLREETLENETVLVVTGNRNRDVLIGKLEEGRAIVDAFPVYRTELTDLSGHPAATRFRDSGADAITFASSSAVDGFVQQAKNLLPGPGARRPKGVAIGPKTAARMREIGLPVDRLAKQSSIEGLVKAVQSLWD</sequence>
<comment type="caution">
    <text evidence="13">The sequence shown here is derived from an EMBL/GenBank/DDBJ whole genome shotgun (WGS) entry which is preliminary data.</text>
</comment>
<dbReference type="SUPFAM" id="SSF53790">
    <property type="entry name" value="Tetrapyrrole methylase"/>
    <property type="match status" value="1"/>
</dbReference>
<dbReference type="CDD" id="cd11642">
    <property type="entry name" value="SUMT"/>
    <property type="match status" value="1"/>
</dbReference>
<dbReference type="Gene3D" id="3.40.1010.10">
    <property type="entry name" value="Cobalt-precorrin-4 Transmethylase, Domain 1"/>
    <property type="match status" value="1"/>
</dbReference>
<name>A0A8J3GE69_9BACT</name>
<keyword evidence="4 10" id="KW-0489">Methyltransferase</keyword>
<evidence type="ECO:0000256" key="9">
    <source>
        <dbReference type="ARBA" id="ARBA00060548"/>
    </source>
</evidence>
<evidence type="ECO:0000256" key="5">
    <source>
        <dbReference type="ARBA" id="ARBA00022679"/>
    </source>
</evidence>
<dbReference type="Gene3D" id="3.40.50.10090">
    <property type="match status" value="2"/>
</dbReference>
<keyword evidence="7" id="KW-0627">Porphyrin biosynthesis</keyword>
<evidence type="ECO:0000256" key="6">
    <source>
        <dbReference type="ARBA" id="ARBA00022691"/>
    </source>
</evidence>
<evidence type="ECO:0000256" key="10">
    <source>
        <dbReference type="RuleBase" id="RU003960"/>
    </source>
</evidence>
<dbReference type="Gene3D" id="3.30.950.10">
    <property type="entry name" value="Methyltransferase, Cobalt-precorrin-4 Transmethylase, Domain 2"/>
    <property type="match status" value="1"/>
</dbReference>
<dbReference type="AlphaFoldDB" id="A0A8J3GE69"/>
<dbReference type="CDD" id="cd06578">
    <property type="entry name" value="HemD"/>
    <property type="match status" value="1"/>
</dbReference>
<dbReference type="PROSITE" id="PS00840">
    <property type="entry name" value="SUMT_2"/>
    <property type="match status" value="1"/>
</dbReference>
<evidence type="ECO:0000256" key="1">
    <source>
        <dbReference type="ARBA" id="ARBA00005879"/>
    </source>
</evidence>
<accession>A0A8J3GE69</accession>
<evidence type="ECO:0000256" key="4">
    <source>
        <dbReference type="ARBA" id="ARBA00022603"/>
    </source>
</evidence>
<dbReference type="InterPro" id="IPR014777">
    <property type="entry name" value="4pyrrole_Mease_sub1"/>
</dbReference>
<dbReference type="InterPro" id="IPR050161">
    <property type="entry name" value="Siro_Cobalamin_biosynth"/>
</dbReference>
<keyword evidence="6" id="KW-0949">S-adenosyl-L-methionine</keyword>
<dbReference type="EC" id="2.1.1.107" evidence="2"/>
<evidence type="ECO:0000313" key="13">
    <source>
        <dbReference type="EMBL" id="GHC07266.1"/>
    </source>
</evidence>
<dbReference type="EMBL" id="BMXG01000017">
    <property type="protein sequence ID" value="GHC07266.1"/>
    <property type="molecule type" value="Genomic_DNA"/>
</dbReference>
<proteinExistence type="inferred from homology"/>
<evidence type="ECO:0000259" key="11">
    <source>
        <dbReference type="Pfam" id="PF00590"/>
    </source>
</evidence>
<evidence type="ECO:0000256" key="7">
    <source>
        <dbReference type="ARBA" id="ARBA00023244"/>
    </source>
</evidence>
<comment type="similarity">
    <text evidence="1 10">Belongs to the precorrin methyltransferase family.</text>
</comment>
<dbReference type="FunFam" id="3.40.1010.10:FF:000001">
    <property type="entry name" value="Siroheme synthase"/>
    <property type="match status" value="1"/>
</dbReference>
<evidence type="ECO:0000256" key="3">
    <source>
        <dbReference type="ARBA" id="ARBA00022573"/>
    </source>
</evidence>
<dbReference type="GO" id="GO:0009236">
    <property type="term" value="P:cobalamin biosynthetic process"/>
    <property type="evidence" value="ECO:0007669"/>
    <property type="project" value="UniProtKB-KW"/>
</dbReference>
<dbReference type="InterPro" id="IPR006366">
    <property type="entry name" value="CobA/CysG_C"/>
</dbReference>
<dbReference type="PANTHER" id="PTHR45790">
    <property type="entry name" value="SIROHEME SYNTHASE-RELATED"/>
    <property type="match status" value="1"/>
</dbReference>
<evidence type="ECO:0000256" key="8">
    <source>
        <dbReference type="ARBA" id="ARBA00025705"/>
    </source>
</evidence>
<dbReference type="Pfam" id="PF02602">
    <property type="entry name" value="HEM4"/>
    <property type="match status" value="1"/>
</dbReference>
<dbReference type="GO" id="GO:0004851">
    <property type="term" value="F:uroporphyrin-III C-methyltransferase activity"/>
    <property type="evidence" value="ECO:0007669"/>
    <property type="project" value="UniProtKB-EC"/>
</dbReference>
<keyword evidence="3" id="KW-0169">Cobalamin biosynthesis</keyword>
<dbReference type="RefSeq" id="WP_189515779.1">
    <property type="nucleotide sequence ID" value="NZ_BMXG01000017.1"/>
</dbReference>
<dbReference type="GO" id="GO:0004852">
    <property type="term" value="F:uroporphyrinogen-III synthase activity"/>
    <property type="evidence" value="ECO:0007669"/>
    <property type="project" value="InterPro"/>
</dbReference>
<dbReference type="InterPro" id="IPR000878">
    <property type="entry name" value="4pyrrol_Mease"/>
</dbReference>
<comment type="pathway">
    <text evidence="8">Porphyrin-containing compound metabolism; siroheme biosynthesis; precorrin-2 from uroporphyrinogen III: step 1/1.</text>
</comment>
<organism evidence="13 14">
    <name type="scientific">Cerasicoccus arenae</name>
    <dbReference type="NCBI Taxonomy" id="424488"/>
    <lineage>
        <taxon>Bacteria</taxon>
        <taxon>Pseudomonadati</taxon>
        <taxon>Verrucomicrobiota</taxon>
        <taxon>Opitutia</taxon>
        <taxon>Puniceicoccales</taxon>
        <taxon>Cerasicoccaceae</taxon>
        <taxon>Cerasicoccus</taxon>
    </lineage>
</organism>
<feature type="domain" description="Tetrapyrrole methylase" evidence="11">
    <location>
        <begin position="4"/>
        <end position="216"/>
    </location>
</feature>
<dbReference type="NCBIfam" id="NF004790">
    <property type="entry name" value="PRK06136.1"/>
    <property type="match status" value="1"/>
</dbReference>
<comment type="pathway">
    <text evidence="9">Cofactor biosynthesis; adenosylcobalamin biosynthesis; precorrin-2 from uroporphyrinogen III: step 1/1.</text>
</comment>
<dbReference type="GO" id="GO:0032259">
    <property type="term" value="P:methylation"/>
    <property type="evidence" value="ECO:0007669"/>
    <property type="project" value="UniProtKB-KW"/>
</dbReference>
<dbReference type="GO" id="GO:0019354">
    <property type="term" value="P:siroheme biosynthetic process"/>
    <property type="evidence" value="ECO:0007669"/>
    <property type="project" value="InterPro"/>
</dbReference>
<dbReference type="InterPro" id="IPR003043">
    <property type="entry name" value="Uropor_MeTrfase_CS"/>
</dbReference>
<dbReference type="FunFam" id="3.30.950.10:FF:000001">
    <property type="entry name" value="Siroheme synthase"/>
    <property type="match status" value="1"/>
</dbReference>
<reference evidence="13" key="1">
    <citation type="journal article" date="2014" name="Int. J. Syst. Evol. Microbiol.">
        <title>Complete genome sequence of Corynebacterium casei LMG S-19264T (=DSM 44701T), isolated from a smear-ripened cheese.</title>
        <authorList>
            <consortium name="US DOE Joint Genome Institute (JGI-PGF)"/>
            <person name="Walter F."/>
            <person name="Albersmeier A."/>
            <person name="Kalinowski J."/>
            <person name="Ruckert C."/>
        </authorList>
    </citation>
    <scope>NUCLEOTIDE SEQUENCE</scope>
    <source>
        <strain evidence="13">KCTC 12870</strain>
    </source>
</reference>
<evidence type="ECO:0000256" key="2">
    <source>
        <dbReference type="ARBA" id="ARBA00012162"/>
    </source>
</evidence>
<dbReference type="InterPro" id="IPR036108">
    <property type="entry name" value="4pyrrol_syn_uPrphyn_synt_sf"/>
</dbReference>
<evidence type="ECO:0000259" key="12">
    <source>
        <dbReference type="Pfam" id="PF02602"/>
    </source>
</evidence>
<protein>
    <recommendedName>
        <fullName evidence="2">uroporphyrinogen-III C-methyltransferase</fullName>
        <ecNumber evidence="2">2.1.1.107</ecNumber>
    </recommendedName>
</protein>
<dbReference type="InterPro" id="IPR035996">
    <property type="entry name" value="4pyrrol_Methylase_sf"/>
</dbReference>
<gene>
    <name evidence="13" type="ORF">GCM10007047_25430</name>
</gene>
<dbReference type="InterPro" id="IPR014776">
    <property type="entry name" value="4pyrrole_Mease_sub2"/>
</dbReference>